<dbReference type="Proteomes" id="UP001054902">
    <property type="component" value="Unassembled WGS sequence"/>
</dbReference>
<dbReference type="Pfam" id="PF00884">
    <property type="entry name" value="Sulfatase"/>
    <property type="match status" value="1"/>
</dbReference>
<feature type="domain" description="Sulfatase N-terminal" evidence="5">
    <location>
        <begin position="527"/>
        <end position="896"/>
    </location>
</feature>
<comment type="similarity">
    <text evidence="1">Belongs to the sulfatase family.</text>
</comment>
<dbReference type="GO" id="GO:0004065">
    <property type="term" value="F:arylsulfatase activity"/>
    <property type="evidence" value="ECO:0007669"/>
    <property type="project" value="TreeGrafter"/>
</dbReference>
<protein>
    <recommendedName>
        <fullName evidence="5">Sulfatase N-terminal domain-containing protein</fullName>
    </recommendedName>
</protein>
<organism evidence="6 7">
    <name type="scientific">Chaetoceros tenuissimus</name>
    <dbReference type="NCBI Taxonomy" id="426638"/>
    <lineage>
        <taxon>Eukaryota</taxon>
        <taxon>Sar</taxon>
        <taxon>Stramenopiles</taxon>
        <taxon>Ochrophyta</taxon>
        <taxon>Bacillariophyta</taxon>
        <taxon>Coscinodiscophyceae</taxon>
        <taxon>Chaetocerotophycidae</taxon>
        <taxon>Chaetocerotales</taxon>
        <taxon>Chaetocerotaceae</taxon>
        <taxon>Chaetoceros</taxon>
    </lineage>
</organism>
<keyword evidence="4" id="KW-0732">Signal</keyword>
<dbReference type="InterPro" id="IPR017850">
    <property type="entry name" value="Alkaline_phosphatase_core_sf"/>
</dbReference>
<evidence type="ECO:0000313" key="7">
    <source>
        <dbReference type="Proteomes" id="UP001054902"/>
    </source>
</evidence>
<feature type="compositionally biased region" description="Low complexity" evidence="3">
    <location>
        <begin position="266"/>
        <end position="307"/>
    </location>
</feature>
<feature type="compositionally biased region" description="Polar residues" evidence="3">
    <location>
        <begin position="214"/>
        <end position="265"/>
    </location>
</feature>
<dbReference type="InterPro" id="IPR050738">
    <property type="entry name" value="Sulfatase"/>
</dbReference>
<evidence type="ECO:0000256" key="1">
    <source>
        <dbReference type="ARBA" id="ARBA00008779"/>
    </source>
</evidence>
<dbReference type="AlphaFoldDB" id="A0AAD3DA31"/>
<evidence type="ECO:0000256" key="4">
    <source>
        <dbReference type="SAM" id="SignalP"/>
    </source>
</evidence>
<evidence type="ECO:0000256" key="2">
    <source>
        <dbReference type="ARBA" id="ARBA00022801"/>
    </source>
</evidence>
<feature type="region of interest" description="Disordered" evidence="3">
    <location>
        <begin position="189"/>
        <end position="526"/>
    </location>
</feature>
<dbReference type="PANTHER" id="PTHR42693">
    <property type="entry name" value="ARYLSULFATASE FAMILY MEMBER"/>
    <property type="match status" value="1"/>
</dbReference>
<feature type="chain" id="PRO_5042258112" description="Sulfatase N-terminal domain-containing protein" evidence="4">
    <location>
        <begin position="25"/>
        <end position="1102"/>
    </location>
</feature>
<keyword evidence="2" id="KW-0378">Hydrolase</keyword>
<dbReference type="PANTHER" id="PTHR42693:SF53">
    <property type="entry name" value="ENDO-4-O-SULFATASE"/>
    <property type="match status" value="1"/>
</dbReference>
<evidence type="ECO:0000256" key="3">
    <source>
        <dbReference type="SAM" id="MobiDB-lite"/>
    </source>
</evidence>
<reference evidence="6 7" key="1">
    <citation type="journal article" date="2021" name="Sci. Rep.">
        <title>The genome of the diatom Chaetoceros tenuissimus carries an ancient integrated fragment of an extant virus.</title>
        <authorList>
            <person name="Hongo Y."/>
            <person name="Kimura K."/>
            <person name="Takaki Y."/>
            <person name="Yoshida Y."/>
            <person name="Baba S."/>
            <person name="Kobayashi G."/>
            <person name="Nagasaki K."/>
            <person name="Hano T."/>
            <person name="Tomaru Y."/>
        </authorList>
    </citation>
    <scope>NUCLEOTIDE SEQUENCE [LARGE SCALE GENOMIC DNA]</scope>
    <source>
        <strain evidence="6 7">NIES-3715</strain>
    </source>
</reference>
<feature type="compositionally biased region" description="Low complexity" evidence="3">
    <location>
        <begin position="317"/>
        <end position="374"/>
    </location>
</feature>
<dbReference type="InterPro" id="IPR000917">
    <property type="entry name" value="Sulfatase_N"/>
</dbReference>
<gene>
    <name evidence="6" type="ORF">CTEN210_17069</name>
</gene>
<keyword evidence="7" id="KW-1185">Reference proteome</keyword>
<sequence>MVVGVDILLRFIVIACVCINLISCVEFEEKAIRQGDEVNKRRTTIFADDDSLLLEEAMIEDELISIEGQGATCSNNEDWRFSKYTEWGCTDIEQDVFRRERLCSSEPEVRINCKFSCGICCEDDLSYQFRVSDGTKKDCEWLMLSDLRWRQSFHCNKTFKGRYISSGCPKACDACFEFIPALFATESPTGGPSLEPTTNSFNPSSTPSIRPSLELSSNPTGVPSDLPTSAHSSKPSLAASTIPTQLSSLQPSKSPTKSPSFQPSESFLPSTSQEPSSSPSSNPSSIPSSSIIPSSIPSRLRSEIPSSMPSLSPSYQPSESNAPSASPSSLPTGSSGPSSLPSVSKKPSSTPTVFPSTKPSAIPSSIPSSLPSTSQNPTAEHSSHPSNSINPTLSPSSTPSKSPSLSPTTFPSLAPSHFPSVLPSATPSSIPSMQPSKFPSVSPTVSFSPSSNPSVVESSTPSTIPSAKPSNLPSVLPSLSPSDQPSFVPSSIPSTTPSEKPSNLPSSSPTNKPSTAPSDAPTSLPEPNLIMIITDEHNIKTLSCYRDYLLSKHSKKQIDVWGINKNLDTPNIDSLARNGALYSNYYTVSPLCTPSRGSFFSGMFPPFNGAADQNHGKLDVNIKTWPQILKERGYTLGYSGKWHLDGEEKPGWGAPIGREFGFDDNKYRFNRGHWKYFDELNNGKVKEYDIDAEGNLDGKLRELYATDFLIDKSLAFMENAVKNEKPFSVVVSIPDPHSPNENRPYYRTMFENMNFKVPDSARKNLKKDPSPPGYVFNEDIPIEKVDEELDEYERSWFTRYLQQYYGMVKCIDYNIGKMLEKIESLGVTEDTIIVFTSDHGDLLQEHGRMNKGMPYEASAGIPMLVQYPRRVKGGKVIETAYSSVDFGPTLLSLMGIRDYSHETTFQGMDGSKDLISDESVVNDENNIVFSFETGNTPNWAAAISAGYKLVLSNDVPWLFDLNRDPEEMINFATSPAHKDIFNKLRDALISKWKEYKAPLITERSYTIYLDMPNCLDSKDLLPLTKAKPEFCSSIGDSVPFEKCEKNYKIRNMCSKSCNDCVCEDSPGMMWIKGEAKTCQQIGTSECGDKKVKDFCRSSCGVC</sequence>
<feature type="compositionally biased region" description="Low complexity" evidence="3">
    <location>
        <begin position="435"/>
        <end position="486"/>
    </location>
</feature>
<dbReference type="Gene3D" id="3.40.720.10">
    <property type="entry name" value="Alkaline Phosphatase, subunit A"/>
    <property type="match status" value="1"/>
</dbReference>
<dbReference type="SUPFAM" id="SSF53649">
    <property type="entry name" value="Alkaline phosphatase-like"/>
    <property type="match status" value="1"/>
</dbReference>
<feature type="compositionally biased region" description="Polar residues" evidence="3">
    <location>
        <begin position="487"/>
        <end position="521"/>
    </location>
</feature>
<proteinExistence type="inferred from homology"/>
<comment type="caution">
    <text evidence="6">The sequence shown here is derived from an EMBL/GenBank/DDBJ whole genome shotgun (WGS) entry which is preliminary data.</text>
</comment>
<feature type="compositionally biased region" description="Low complexity" evidence="3">
    <location>
        <begin position="196"/>
        <end position="208"/>
    </location>
</feature>
<feature type="signal peptide" evidence="4">
    <location>
        <begin position="1"/>
        <end position="24"/>
    </location>
</feature>
<accession>A0AAD3DA31</accession>
<name>A0AAD3DA31_9STRA</name>
<evidence type="ECO:0000259" key="5">
    <source>
        <dbReference type="Pfam" id="PF00884"/>
    </source>
</evidence>
<feature type="compositionally biased region" description="Low complexity" evidence="3">
    <location>
        <begin position="385"/>
        <end position="416"/>
    </location>
</feature>
<evidence type="ECO:0000313" key="6">
    <source>
        <dbReference type="EMBL" id="GFH60593.1"/>
    </source>
</evidence>
<feature type="compositionally biased region" description="Polar residues" evidence="3">
    <location>
        <begin position="423"/>
        <end position="434"/>
    </location>
</feature>
<dbReference type="EMBL" id="BLLK01000069">
    <property type="protein sequence ID" value="GFH60593.1"/>
    <property type="molecule type" value="Genomic_DNA"/>
</dbReference>